<comment type="caution">
    <text evidence="2">The sequence shown here is derived from an EMBL/GenBank/DDBJ whole genome shotgun (WGS) entry which is preliminary data.</text>
</comment>
<evidence type="ECO:0000256" key="1">
    <source>
        <dbReference type="SAM" id="SignalP"/>
    </source>
</evidence>
<feature type="signal peptide" evidence="1">
    <location>
        <begin position="1"/>
        <end position="24"/>
    </location>
</feature>
<protein>
    <submittedName>
        <fullName evidence="2">Uncharacterized protein</fullName>
    </submittedName>
</protein>
<reference evidence="2" key="1">
    <citation type="submission" date="2021-04" db="EMBL/GenBank/DDBJ databases">
        <title>Draft genome sequence of Xylanibacillus composti strain K13.</title>
        <authorList>
            <person name="Uke A."/>
            <person name="Chhe C."/>
            <person name="Baramee S."/>
            <person name="Kosugi A."/>
        </authorList>
    </citation>
    <scope>NUCLEOTIDE SEQUENCE</scope>
    <source>
        <strain evidence="2">K13</strain>
    </source>
</reference>
<keyword evidence="3" id="KW-1185">Reference proteome</keyword>
<accession>A0A8J4H2E1</accession>
<evidence type="ECO:0000313" key="2">
    <source>
        <dbReference type="EMBL" id="GIQ67478.1"/>
    </source>
</evidence>
<dbReference type="Proteomes" id="UP000677918">
    <property type="component" value="Unassembled WGS sequence"/>
</dbReference>
<name>A0A8J4H2E1_9BACL</name>
<evidence type="ECO:0000313" key="3">
    <source>
        <dbReference type="Proteomes" id="UP000677918"/>
    </source>
</evidence>
<dbReference type="EMBL" id="BOVK01000004">
    <property type="protein sequence ID" value="GIQ67478.1"/>
    <property type="molecule type" value="Genomic_DNA"/>
</dbReference>
<dbReference type="RefSeq" id="WP_213410075.1">
    <property type="nucleotide sequence ID" value="NZ_BOVK01000004.1"/>
</dbReference>
<dbReference type="AlphaFoldDB" id="A0A8J4H2E1"/>
<keyword evidence="1" id="KW-0732">Signal</keyword>
<gene>
    <name evidence="2" type="ORF">XYCOK13_03020</name>
</gene>
<proteinExistence type="predicted"/>
<feature type="chain" id="PRO_5038954918" evidence="1">
    <location>
        <begin position="25"/>
        <end position="139"/>
    </location>
</feature>
<sequence length="139" mass="15807">MKMNTVSFVVGAAAVALLSYSAISHDQAEQSKPSVTEIRISLEEHQQMTETVQRYLEGTINEDELASAQRLLDRNPELAATVERKRTIKNQNLPKISREDYERMATIIQKVNEGELPESALQDAQPLIERNPYYLHTHD</sequence>
<organism evidence="2 3">
    <name type="scientific">Xylanibacillus composti</name>
    <dbReference type="NCBI Taxonomy" id="1572762"/>
    <lineage>
        <taxon>Bacteria</taxon>
        <taxon>Bacillati</taxon>
        <taxon>Bacillota</taxon>
        <taxon>Bacilli</taxon>
        <taxon>Bacillales</taxon>
        <taxon>Paenibacillaceae</taxon>
        <taxon>Xylanibacillus</taxon>
    </lineage>
</organism>